<protein>
    <submittedName>
        <fullName evidence="1">Head-tail adaptor protein</fullName>
    </submittedName>
</protein>
<sequence length="116" mass="12948">MTVVSAGQLIHRIALQRATTTVDALGAPSRTWLPVKTVWASINPISARNLIVAQRISTEITHEITVRYLPFLSDLRDLSNYRALYKSRIFKIHGGINEDEKKVIVTLYASEGIDDG</sequence>
<dbReference type="Pfam" id="PF05521">
    <property type="entry name" value="Phage_HCP"/>
    <property type="match status" value="1"/>
</dbReference>
<dbReference type="AlphaFoldDB" id="A0A552M444"/>
<dbReference type="Gene3D" id="2.40.10.270">
    <property type="entry name" value="Bacteriophage SPP1 head-tail adaptor protein"/>
    <property type="match status" value="1"/>
</dbReference>
<gene>
    <name evidence="1" type="ORF">EWV88_05075</name>
</gene>
<evidence type="ECO:0000313" key="2">
    <source>
        <dbReference type="Proteomes" id="UP000318616"/>
    </source>
</evidence>
<dbReference type="EMBL" id="SFAP01000067">
    <property type="protein sequence ID" value="TRV27232.1"/>
    <property type="molecule type" value="Genomic_DNA"/>
</dbReference>
<comment type="caution">
    <text evidence="1">The sequence shown here is derived from an EMBL/GenBank/DDBJ whole genome shotgun (WGS) entry which is preliminary data.</text>
</comment>
<reference evidence="1 2" key="1">
    <citation type="submission" date="2019-01" db="EMBL/GenBank/DDBJ databases">
        <title>Coherence of Microcystis species and biogeography revealed through population genomics.</title>
        <authorList>
            <person name="Perez-Carrascal O.M."/>
            <person name="Terrat Y."/>
            <person name="Giani A."/>
            <person name="Fortin N."/>
            <person name="Tromas N."/>
            <person name="Shapiro B.J."/>
        </authorList>
    </citation>
    <scope>NUCLEOTIDE SEQUENCE [LARGE SCALE GENOMIC DNA]</scope>
    <source>
        <strain evidence="1">Mw_MB_S_20031200_S109D</strain>
    </source>
</reference>
<name>A0A552M444_9CHRO</name>
<dbReference type="Proteomes" id="UP000318616">
    <property type="component" value="Unassembled WGS sequence"/>
</dbReference>
<dbReference type="InterPro" id="IPR038666">
    <property type="entry name" value="SSP1_head-tail_sf"/>
</dbReference>
<dbReference type="InterPro" id="IPR008767">
    <property type="entry name" value="Phage_SPP1_head-tail_adaptor"/>
</dbReference>
<accession>A0A552M444</accession>
<evidence type="ECO:0000313" key="1">
    <source>
        <dbReference type="EMBL" id="TRV27232.1"/>
    </source>
</evidence>
<proteinExistence type="predicted"/>
<organism evidence="1 2">
    <name type="scientific">Microcystis wesenbergii Mw_MB_S_20031200_S109D</name>
    <dbReference type="NCBI Taxonomy" id="2486241"/>
    <lineage>
        <taxon>Bacteria</taxon>
        <taxon>Bacillati</taxon>
        <taxon>Cyanobacteriota</taxon>
        <taxon>Cyanophyceae</taxon>
        <taxon>Oscillatoriophycideae</taxon>
        <taxon>Chroococcales</taxon>
        <taxon>Microcystaceae</taxon>
        <taxon>Microcystis</taxon>
    </lineage>
</organism>
<dbReference type="NCBIfam" id="TIGR01563">
    <property type="entry name" value="gp16_SPP1"/>
    <property type="match status" value="1"/>
</dbReference>